<dbReference type="Proteomes" id="UP001196765">
    <property type="component" value="Unassembled WGS sequence"/>
</dbReference>
<accession>A0AAW4N3X7</accession>
<dbReference type="RefSeq" id="WP_217743679.1">
    <property type="nucleotide sequence ID" value="NZ_JAHOEI010000001.1"/>
</dbReference>
<evidence type="ECO:0000313" key="1">
    <source>
        <dbReference type="EMBL" id="MBV3386159.1"/>
    </source>
</evidence>
<dbReference type="InterPro" id="IPR014867">
    <property type="entry name" value="Spore_coat_CotH_CotH2/3/7"/>
</dbReference>
<gene>
    <name evidence="1" type="ORF">KSW82_00135</name>
</gene>
<dbReference type="GO" id="GO:0016301">
    <property type="term" value="F:kinase activity"/>
    <property type="evidence" value="ECO:0007669"/>
    <property type="project" value="UniProtKB-KW"/>
</dbReference>
<protein>
    <submittedName>
        <fullName evidence="1">CotH kinase family protein</fullName>
    </submittedName>
</protein>
<dbReference type="EMBL" id="JAHOEI010000001">
    <property type="protein sequence ID" value="MBV3386159.1"/>
    <property type="molecule type" value="Genomic_DNA"/>
</dbReference>
<evidence type="ECO:0000313" key="2">
    <source>
        <dbReference type="Proteomes" id="UP001196765"/>
    </source>
</evidence>
<dbReference type="AlphaFoldDB" id="A0AAW4N3X7"/>
<keyword evidence="1" id="KW-0808">Transferase</keyword>
<sequence>MAKSLGSIGFRKRHEFKPHTFYRMDDMFKHGRSTYYALEDFTSGETFEETADKVELLADATGVEEIAQRAENAASLAETNGAEAGVQAEEARNAAAEANKQAETAREVTGVFGSNFKKVINDQFLYAISDLLGNLLWGIRKDGSTYDPKGVPEMVKKLIEEINKRIDKQEARLHLIDNPNYVFAIADALGNLLFGIDKNGASFVNALKGVVVIEKVENKQFIFAVKDSAGNLLFGIRHDGTFACSKFELPASIIKQLEQAMKSKYLHTEDGDMEFLFRLQDVNGVIVFGVRWDGTSYMPKGIPLEQVAKNVKFEKRITSLEERLANFRGGTGDWSETGKMQVPIPRCAMLNLLTSTMPTAKSGMGTSGVNCDIPCLAEFWDMQGNYFKIPILLSAQGNSSMGFAKKNLAIDLFKDAARKESFVVKFGDWVSQDSFHLKAYYTDTFRGVSAVSYMLYEEMAKTRDLGDDRPYKSEFTTKYGTSDAGIGSEESLDRNFDTGAKCFPQGFPVIVYQNGEFYGVYSWQLKKHRDNMHMNKKTAEHVHLDGTLGADSIFGGNIKWDQFEVRNPKSLYMQERQSIRGEETLEYNGDYPREIMGEDAEEYDSGNKNMKRCAAVKKHIIALSGRMAELKQAETDGKSSDEIKALIEKYFKVSFMVDYILETNLVSDDDGYNKNWQWTTYDGVQWTANPYDHDGIFGAYHIGNYVSAPGSGWLGNTTIIPSGWIIKYYLPELKARWAQLRKAGIFEAKHIAGILYDWCDRIGFDNWEAEYKKWDESPCNRPSLINDEYWARSTGYTVGWAATSTYGKGSIANRSGKAYKSLITGNVGNDPVEDDGTKWEDITYNAEKQYAVNDVCYYGSSNLYGFKCKAACVGQAPLTGFYKLYPKDLGHFDSVYRVENWLKKRIEYMDKLLEYSVQ</sequence>
<reference evidence="1" key="1">
    <citation type="submission" date="2021-06" db="EMBL/GenBank/DDBJ databases">
        <title>Collection of gut derived symbiotic bacterial strains cultured from healthy donors.</title>
        <authorList>
            <person name="Lin H."/>
            <person name="Littmann E."/>
            <person name="Pamer E.G."/>
        </authorList>
    </citation>
    <scope>NUCLEOTIDE SEQUENCE</scope>
    <source>
        <strain evidence="1">MSK.21.74</strain>
    </source>
</reference>
<name>A0AAW4N3X7_9BACT</name>
<keyword evidence="1" id="KW-0418">Kinase</keyword>
<organism evidence="1 2">
    <name type="scientific">Segatella copri</name>
    <dbReference type="NCBI Taxonomy" id="165179"/>
    <lineage>
        <taxon>Bacteria</taxon>
        <taxon>Pseudomonadati</taxon>
        <taxon>Bacteroidota</taxon>
        <taxon>Bacteroidia</taxon>
        <taxon>Bacteroidales</taxon>
        <taxon>Prevotellaceae</taxon>
        <taxon>Segatella</taxon>
    </lineage>
</organism>
<proteinExistence type="predicted"/>
<comment type="caution">
    <text evidence="1">The sequence shown here is derived from an EMBL/GenBank/DDBJ whole genome shotgun (WGS) entry which is preliminary data.</text>
</comment>
<dbReference type="Pfam" id="PF08757">
    <property type="entry name" value="CotH"/>
    <property type="match status" value="1"/>
</dbReference>